<accession>A0A1H7TTB6</accession>
<keyword evidence="2" id="KW-1185">Reference proteome</keyword>
<dbReference type="STRING" id="235985.SAMN05414137_114180"/>
<dbReference type="EMBL" id="FOAZ01000014">
    <property type="protein sequence ID" value="SEL87749.1"/>
    <property type="molecule type" value="Genomic_DNA"/>
</dbReference>
<reference evidence="2" key="1">
    <citation type="submission" date="2016-10" db="EMBL/GenBank/DDBJ databases">
        <authorList>
            <person name="Varghese N."/>
        </authorList>
    </citation>
    <scope>NUCLEOTIDE SEQUENCE [LARGE SCALE GENOMIC DNA]</scope>
    <source>
        <strain evidence="2">DSM 45096 / BCRC 16803 / CGMCC 4.1857 / CIP 109030 / JCM 12277 / KCTC 19219 / NBRC 100920 / 33214</strain>
    </source>
</reference>
<evidence type="ECO:0000313" key="2">
    <source>
        <dbReference type="Proteomes" id="UP000183015"/>
    </source>
</evidence>
<protein>
    <submittedName>
        <fullName evidence="1">Uncharacterized protein</fullName>
    </submittedName>
</protein>
<name>A0A1H7TTB6_STRJI</name>
<organism evidence="1 2">
    <name type="scientific">Streptacidiphilus jiangxiensis</name>
    <dbReference type="NCBI Taxonomy" id="235985"/>
    <lineage>
        <taxon>Bacteria</taxon>
        <taxon>Bacillati</taxon>
        <taxon>Actinomycetota</taxon>
        <taxon>Actinomycetes</taxon>
        <taxon>Kitasatosporales</taxon>
        <taxon>Streptomycetaceae</taxon>
        <taxon>Streptacidiphilus</taxon>
    </lineage>
</organism>
<dbReference type="Proteomes" id="UP000183015">
    <property type="component" value="Unassembled WGS sequence"/>
</dbReference>
<gene>
    <name evidence="1" type="ORF">SAMN05414137_114180</name>
</gene>
<sequence length="85" mass="9537">MIHRLRGRILAVMTRSEGPRRSLPASPFIRRTTPAPEQYVVGDRVTHDKHGLGRVVAVEDDTSVIVDFGTTHRRISTPFTAMTKL</sequence>
<proteinExistence type="predicted"/>
<dbReference type="AlphaFoldDB" id="A0A1H7TTB6"/>
<evidence type="ECO:0000313" key="1">
    <source>
        <dbReference type="EMBL" id="SEL87749.1"/>
    </source>
</evidence>